<dbReference type="EMBL" id="JBBPBN010000078">
    <property type="protein sequence ID" value="KAK8984420.1"/>
    <property type="molecule type" value="Genomic_DNA"/>
</dbReference>
<dbReference type="PROSITE" id="PS51375">
    <property type="entry name" value="PPR"/>
    <property type="match status" value="4"/>
</dbReference>
<feature type="repeat" description="PPR" evidence="2">
    <location>
        <begin position="1870"/>
        <end position="1904"/>
    </location>
</feature>
<keyword evidence="1" id="KW-0677">Repeat</keyword>
<feature type="region of interest" description="Disordered" evidence="3">
    <location>
        <begin position="1083"/>
        <end position="1113"/>
    </location>
</feature>
<gene>
    <name evidence="4" type="ORF">V6N11_029735</name>
</gene>
<feature type="region of interest" description="Disordered" evidence="3">
    <location>
        <begin position="1542"/>
        <end position="1585"/>
    </location>
</feature>
<evidence type="ECO:0000313" key="4">
    <source>
        <dbReference type="EMBL" id="KAK8984420.1"/>
    </source>
</evidence>
<feature type="repeat" description="PPR" evidence="2">
    <location>
        <begin position="1905"/>
        <end position="1939"/>
    </location>
</feature>
<organism evidence="4 5">
    <name type="scientific">Hibiscus sabdariffa</name>
    <name type="common">roselle</name>
    <dbReference type="NCBI Taxonomy" id="183260"/>
    <lineage>
        <taxon>Eukaryota</taxon>
        <taxon>Viridiplantae</taxon>
        <taxon>Streptophyta</taxon>
        <taxon>Embryophyta</taxon>
        <taxon>Tracheophyta</taxon>
        <taxon>Spermatophyta</taxon>
        <taxon>Magnoliopsida</taxon>
        <taxon>eudicotyledons</taxon>
        <taxon>Gunneridae</taxon>
        <taxon>Pentapetalae</taxon>
        <taxon>rosids</taxon>
        <taxon>malvids</taxon>
        <taxon>Malvales</taxon>
        <taxon>Malvaceae</taxon>
        <taxon>Malvoideae</taxon>
        <taxon>Hibiscus</taxon>
    </lineage>
</organism>
<feature type="region of interest" description="Disordered" evidence="3">
    <location>
        <begin position="1632"/>
        <end position="1676"/>
    </location>
</feature>
<proteinExistence type="predicted"/>
<dbReference type="Proteomes" id="UP001396334">
    <property type="component" value="Unassembled WGS sequence"/>
</dbReference>
<evidence type="ECO:0000313" key="5">
    <source>
        <dbReference type="Proteomes" id="UP001396334"/>
    </source>
</evidence>
<feature type="region of interest" description="Disordered" evidence="3">
    <location>
        <begin position="25"/>
        <end position="62"/>
    </location>
</feature>
<feature type="compositionally biased region" description="Basic and acidic residues" evidence="3">
    <location>
        <begin position="1448"/>
        <end position="1462"/>
    </location>
</feature>
<feature type="compositionally biased region" description="Polar residues" evidence="3">
    <location>
        <begin position="1633"/>
        <end position="1642"/>
    </location>
</feature>
<name>A0ABR2P8D3_9ROSI</name>
<dbReference type="InterPro" id="IPR002885">
    <property type="entry name" value="PPR_rpt"/>
</dbReference>
<feature type="region of interest" description="Disordered" evidence="3">
    <location>
        <begin position="594"/>
        <end position="652"/>
    </location>
</feature>
<feature type="compositionally biased region" description="Basic and acidic residues" evidence="3">
    <location>
        <begin position="610"/>
        <end position="620"/>
    </location>
</feature>
<protein>
    <recommendedName>
        <fullName evidence="6">Pentatricopeptide repeat-containing protein</fullName>
    </recommendedName>
</protein>
<feature type="repeat" description="PPR" evidence="2">
    <location>
        <begin position="1835"/>
        <end position="1869"/>
    </location>
</feature>
<feature type="compositionally biased region" description="Basic and acidic residues" evidence="3">
    <location>
        <begin position="1652"/>
        <end position="1672"/>
    </location>
</feature>
<dbReference type="Pfam" id="PF01535">
    <property type="entry name" value="PPR"/>
    <property type="match status" value="1"/>
</dbReference>
<accession>A0ABR2P8D3</accession>
<evidence type="ECO:0000256" key="3">
    <source>
        <dbReference type="SAM" id="MobiDB-lite"/>
    </source>
</evidence>
<feature type="compositionally biased region" description="Low complexity" evidence="3">
    <location>
        <begin position="626"/>
        <end position="636"/>
    </location>
</feature>
<feature type="region of interest" description="Disordered" evidence="3">
    <location>
        <begin position="1389"/>
        <end position="1484"/>
    </location>
</feature>
<dbReference type="NCBIfam" id="TIGR00756">
    <property type="entry name" value="PPR"/>
    <property type="match status" value="3"/>
</dbReference>
<feature type="compositionally biased region" description="Polar residues" evidence="3">
    <location>
        <begin position="51"/>
        <end position="62"/>
    </location>
</feature>
<evidence type="ECO:0000256" key="1">
    <source>
        <dbReference type="ARBA" id="ARBA00022737"/>
    </source>
</evidence>
<feature type="compositionally biased region" description="Basic and acidic residues" evidence="3">
    <location>
        <begin position="1094"/>
        <end position="1113"/>
    </location>
</feature>
<keyword evidence="5" id="KW-1185">Reference proteome</keyword>
<feature type="compositionally biased region" description="Polar residues" evidence="3">
    <location>
        <begin position="1542"/>
        <end position="1559"/>
    </location>
</feature>
<dbReference type="PANTHER" id="PTHR47493">
    <property type="entry name" value="OS08G0520200 PROTEIN"/>
    <property type="match status" value="1"/>
</dbReference>
<dbReference type="InterPro" id="IPR011990">
    <property type="entry name" value="TPR-like_helical_dom_sf"/>
</dbReference>
<feature type="compositionally biased region" description="Basic and acidic residues" evidence="3">
    <location>
        <begin position="1414"/>
        <end position="1427"/>
    </location>
</feature>
<dbReference type="Gene3D" id="1.25.40.10">
    <property type="entry name" value="Tetratricopeptide repeat domain"/>
    <property type="match status" value="2"/>
</dbReference>
<sequence>MADLKEISMKRKRLSLPVTRSLAGSFGRSKSQIQRSRNHNDLHPFVKKLKNSSPAEGSPTANDLSAVSIKDLRLRRVFSPSSTDGVIPNSFDAAENQSAGIRLGGKQESFENGDFRKLDVSNEDFVQSTPPDTEIFGAGPVVERNGTEFSDQFLEKKPCERNGTSYSMKSVLKPCSRARLFKTPGSFSYRRLLPYLMDIENDNSGPQIMGQCQKSEKGFEDKHLSASNGPETLPDKATSCSLDVHNTDSGKLLIAESVESSSKEIESSLMPLVNGEIQRLELQASCEDHNRAKNGSASTIEDSHLTVESLAGVVSSDQTLADNGEVAQTNVEYPCNARSLEVLDQTLSTLKCESCHCEVPESSKVDTRKPEMQGMPNATVCHSLERRRLNSVVPALSENAGNRKCSLQPRVDNDDEVVERVEDLNGECMSMTPPDSDMSSKYEINDSRGKTMAYVSQGIDQVIQKSTNETLCRNNGQDCDKSPDSSPKNNMVPNPHLHLKLSKIPGSFSYRRLLPYLLNITSHNSRASGSPFITYGKETCTETFNNKNCPVEHHTGDGIKMPVVTATSMSSSNRKVVLSPPKQVAESPMIMDSRQEPAPLVKPSASDTTQKVESRPKDVVESPDMSSSSLINSSLLPREDVPLETEEDSIKSTEKCAYREKQIQADSFAEASTPPGIPSATLRKGILKRNPRGCRGICTCLNCSSFRLHAERSFEFSRNQMQDAEEVALDLIKEISYLRDMLEKFAFIDNGQTNVCMEQVEKACKKASDAEHLAKARLSEMNYHLNIHCRIPGESIYVTNVGGHFQTRIPVQNTGVLTRRSVEPLMATCCLIQGIPLMQLLQMRNHFQKSVTEPPVPNVLESFNLEKNIGGIGAISNRSEDEVFSDAATEFQEAGFGLGRQDSLDHASKSDSVADKDLTSTISFKDCEDTCDMVPSETEPVMDILVESRKLGGGDKVAEGSVRQDVSEESRKVSGGDKVAKCSVRQETGTEENDVGNLNKNLPGSLILTGEHAGEMSETVSMSETSLGGTSDMVLKDVMVQLEEEVSDMLASETSINENAEQEIDGNGNTGISLEKSLMNVVESNSEHASVTSEKADDSNTRSTDKIVEDKQNGDKSALNTVVDDLSPKAESAKYIDATMYTLTDAVQVTMPDTFFSSNEVYDKTEKEKESVYALSVPEDNAETMLEGFKDHNTVRLPGSDALASEEITIDKEDEVGDRVSREKSDTFPLNQLNEDNKADASCTHVAEDKLGGHNAAIVKEKLVGEKSDVIQLGKGSDTLVSFVDVDTTENEKVPNICSLEEKQPVYVSDDLYKTNFSGSMINALPNANPTVSHADVEARKLNNVFGSDDMDTPESAGTEVIDLAEDDNSRRIDDGYYAKNTLTYDSSLSQTIPAPNLPETRGPHLNRVSNSSDDTRESKTSRDNKEQGVCAGEDLMASAVKNDGGNEFDKTSPDQSNKELIHSPSDPESTAQNSGAVNDSHTLESGVNISGTSTVSLQGEADNSAIKLQLGATIGDVSKPSSQTESWDGQWGSVPVISTWSDNPAVTDTENLPSTGSHLLSEPEKANIKKPTVAPGEQRSDKSDEFELPSFMTLVEPGGSNQTAAAWFPSLDHAANESQGRKKNEAIIAKVTNGNTKQHTPLKSLLGDAIIETKPKSPDSKEPPREEKVAKDNAAMVTKVSSILGPESPDAEPTDVETVEEWNSPARYQADIKREKRKVKGRPLWFPKRTRHCCSRCLSSLRPSPPPPPPPEAGSSRTHTTLLVETYHHHRRLRALLEKLEKEGSCPLQILRDDGDWTKNDFWAAIRFLKHASRSNEILQVFHMWKNIEKSRVNELNYEKIIRLLCEERMVETAVAALQEMEDYGLRPSLEIYNSIIHAYADNGKFDDAMFFLNEMKEIGLEPGTDTYDGLIKAYGKYKMYDKISSCLRMMESDGCPPDHFTYNLLIREFSRAGLLQKMERVHRTVISKQMSLQSSSLVAMLEAYANFGIIGKMEKVYRKVVNSTSLKEDTIRKLAEVYIKNYMFSRLDDLGIDLSSRTGRNDLVWSLRLLSHACVLSRKGMDSVIREMDEAEASWNVTITNIILLAYLKMKDFKHLRSLLSQLQSHRVRPDITTIGILFDAIESGFDGAETLDTWRRMGLLFRAVELNTDPLVLTAFGKGHFLRDCETIFISLEPEVRDKKRWTYQNLIDLVTKYKAK</sequence>
<evidence type="ECO:0008006" key="6">
    <source>
        <dbReference type="Google" id="ProtNLM"/>
    </source>
</evidence>
<evidence type="ECO:0000256" key="2">
    <source>
        <dbReference type="PROSITE-ProRule" id="PRU00708"/>
    </source>
</evidence>
<feature type="compositionally biased region" description="Polar residues" evidence="3">
    <location>
        <begin position="1467"/>
        <end position="1484"/>
    </location>
</feature>
<feature type="compositionally biased region" description="Polar residues" evidence="3">
    <location>
        <begin position="1083"/>
        <end position="1093"/>
    </location>
</feature>
<comment type="caution">
    <text evidence="4">The sequence shown here is derived from an EMBL/GenBank/DDBJ whole genome shotgun (WGS) entry which is preliminary data.</text>
</comment>
<reference evidence="4 5" key="1">
    <citation type="journal article" date="2024" name="G3 (Bethesda)">
        <title>Genome assembly of Hibiscus sabdariffa L. provides insights into metabolisms of medicinal natural products.</title>
        <authorList>
            <person name="Kim T."/>
        </authorList>
    </citation>
    <scope>NUCLEOTIDE SEQUENCE [LARGE SCALE GENOMIC DNA]</scope>
    <source>
        <strain evidence="4">TK-2024</strain>
        <tissue evidence="4">Old leaves</tissue>
    </source>
</reference>
<feature type="region of interest" description="Disordered" evidence="3">
    <location>
        <begin position="216"/>
        <end position="241"/>
    </location>
</feature>
<feature type="repeat" description="PPR" evidence="2">
    <location>
        <begin position="1940"/>
        <end position="1974"/>
    </location>
</feature>
<dbReference type="Pfam" id="PF13812">
    <property type="entry name" value="PPR_3"/>
    <property type="match status" value="1"/>
</dbReference>
<dbReference type="PANTHER" id="PTHR47493:SF3">
    <property type="entry name" value="PENTACOTRIPEPTIDE-REPEAT REGION OF PRORP DOMAIN-CONTAINING PROTEIN"/>
    <property type="match status" value="1"/>
</dbReference>